<dbReference type="GO" id="GO:0000400">
    <property type="term" value="F:four-way junction DNA binding"/>
    <property type="evidence" value="ECO:0007669"/>
    <property type="project" value="UniProtKB-UniRule"/>
</dbReference>
<proteinExistence type="inferred from homology"/>
<dbReference type="SUPFAM" id="SSF50249">
    <property type="entry name" value="Nucleic acid-binding proteins"/>
    <property type="match status" value="1"/>
</dbReference>
<dbReference type="Gene3D" id="1.10.8.10">
    <property type="entry name" value="DNA helicase RuvA subunit, C-terminal domain"/>
    <property type="match status" value="1"/>
</dbReference>
<sequence>MIAQLTGELALRSPEQIILDVNGVGYRLQIPLSTFYALPEKGKIQLRVHTHVKEDAIHLFGFLTDAEKDLFALLISVSGVGPKLAITILSHIPTDELAMALSQGDVVRLTAIPGIGKKSAERLVLELQDKATRFAVEGTVPPQDGAKPVNAGSHEDALSALVNLGYKETLARKALNSLKIAPGTPLEEILKAALKILVK</sequence>
<dbReference type="InterPro" id="IPR000085">
    <property type="entry name" value="RuvA"/>
</dbReference>
<comment type="function">
    <text evidence="6">The RuvA-RuvB-RuvC complex processes Holliday junction (HJ) DNA during genetic recombination and DNA repair, while the RuvA-RuvB complex plays an important role in the rescue of blocked DNA replication forks via replication fork reversal (RFR). RuvA specifically binds to HJ cruciform DNA, conferring on it an open structure. The RuvB hexamer acts as an ATP-dependent pump, pulling dsDNA into and through the RuvAB complex. HJ branch migration allows RuvC to scan DNA until it finds its consensus sequence, where it cleaves and resolves the cruciform DNA.</text>
</comment>
<evidence type="ECO:0000256" key="5">
    <source>
        <dbReference type="ARBA" id="ARBA00023204"/>
    </source>
</evidence>
<evidence type="ECO:0000256" key="1">
    <source>
        <dbReference type="ARBA" id="ARBA00022490"/>
    </source>
</evidence>
<dbReference type="GO" id="GO:0006281">
    <property type="term" value="P:DNA repair"/>
    <property type="evidence" value="ECO:0007669"/>
    <property type="project" value="UniProtKB-UniRule"/>
</dbReference>
<dbReference type="GO" id="GO:0048476">
    <property type="term" value="C:Holliday junction resolvase complex"/>
    <property type="evidence" value="ECO:0007669"/>
    <property type="project" value="UniProtKB-UniRule"/>
</dbReference>
<organism evidence="8 9">
    <name type="scientific">Malonomonas rubra DSM 5091</name>
    <dbReference type="NCBI Taxonomy" id="1122189"/>
    <lineage>
        <taxon>Bacteria</taxon>
        <taxon>Pseudomonadati</taxon>
        <taxon>Thermodesulfobacteriota</taxon>
        <taxon>Desulfuromonadia</taxon>
        <taxon>Desulfuromonadales</taxon>
        <taxon>Geopsychrobacteraceae</taxon>
        <taxon>Malonomonas</taxon>
    </lineage>
</organism>
<keyword evidence="4 6" id="KW-0233">DNA recombination</keyword>
<feature type="domain" description="Helix-hairpin-helix DNA-binding motif class 1" evidence="7">
    <location>
        <begin position="72"/>
        <end position="91"/>
    </location>
</feature>
<keyword evidence="3 6" id="KW-0238">DNA-binding</keyword>
<evidence type="ECO:0000256" key="4">
    <source>
        <dbReference type="ARBA" id="ARBA00023172"/>
    </source>
</evidence>
<dbReference type="Gene3D" id="1.10.150.20">
    <property type="entry name" value="5' to 3' exonuclease, C-terminal subdomain"/>
    <property type="match status" value="1"/>
</dbReference>
<keyword evidence="9" id="KW-1185">Reference proteome</keyword>
<dbReference type="CDD" id="cd14332">
    <property type="entry name" value="UBA_RuvA_C"/>
    <property type="match status" value="1"/>
</dbReference>
<feature type="domain" description="Helix-hairpin-helix DNA-binding motif class 1" evidence="7">
    <location>
        <begin position="107"/>
        <end position="126"/>
    </location>
</feature>
<dbReference type="SUPFAM" id="SSF46929">
    <property type="entry name" value="DNA helicase RuvA subunit, C-terminal domain"/>
    <property type="match status" value="1"/>
</dbReference>
<keyword evidence="8" id="KW-0067">ATP-binding</keyword>
<dbReference type="GO" id="GO:0006310">
    <property type="term" value="P:DNA recombination"/>
    <property type="evidence" value="ECO:0007669"/>
    <property type="project" value="UniProtKB-UniRule"/>
</dbReference>
<dbReference type="SUPFAM" id="SSF47781">
    <property type="entry name" value="RuvA domain 2-like"/>
    <property type="match status" value="1"/>
</dbReference>
<dbReference type="GO" id="GO:0005737">
    <property type="term" value="C:cytoplasm"/>
    <property type="evidence" value="ECO:0007669"/>
    <property type="project" value="UniProtKB-SubCell"/>
</dbReference>
<dbReference type="STRING" id="1122189.SAMN02745165_03158"/>
<dbReference type="InterPro" id="IPR011114">
    <property type="entry name" value="RuvA_C"/>
</dbReference>
<dbReference type="NCBIfam" id="TIGR00084">
    <property type="entry name" value="ruvA"/>
    <property type="match status" value="1"/>
</dbReference>
<reference evidence="8 9" key="1">
    <citation type="submission" date="2016-11" db="EMBL/GenBank/DDBJ databases">
        <authorList>
            <person name="Jaros S."/>
            <person name="Januszkiewicz K."/>
            <person name="Wedrychowicz H."/>
        </authorList>
    </citation>
    <scope>NUCLEOTIDE SEQUENCE [LARGE SCALE GENOMIC DNA]</scope>
    <source>
        <strain evidence="8 9">DSM 5091</strain>
    </source>
</reference>
<evidence type="ECO:0000313" key="8">
    <source>
        <dbReference type="EMBL" id="SHJ78332.1"/>
    </source>
</evidence>
<name>A0A1M6M4F7_MALRU</name>
<keyword evidence="8" id="KW-0378">Hydrolase</keyword>
<dbReference type="HAMAP" id="MF_00031">
    <property type="entry name" value="DNA_HJ_migration_RuvA"/>
    <property type="match status" value="1"/>
</dbReference>
<keyword evidence="1 6" id="KW-0963">Cytoplasm</keyword>
<dbReference type="InterPro" id="IPR012340">
    <property type="entry name" value="NA-bd_OB-fold"/>
</dbReference>
<dbReference type="Proteomes" id="UP000184171">
    <property type="component" value="Unassembled WGS sequence"/>
</dbReference>
<evidence type="ECO:0000313" key="9">
    <source>
        <dbReference type="Proteomes" id="UP000184171"/>
    </source>
</evidence>
<dbReference type="Pfam" id="PF14520">
    <property type="entry name" value="HHH_5"/>
    <property type="match status" value="1"/>
</dbReference>
<comment type="similarity">
    <text evidence="6">Belongs to the RuvA family.</text>
</comment>
<keyword evidence="2 6" id="KW-0227">DNA damage</keyword>
<dbReference type="AlphaFoldDB" id="A0A1M6M4F7"/>
<keyword evidence="8" id="KW-0547">Nucleotide-binding</keyword>
<dbReference type="GO" id="GO:0009378">
    <property type="term" value="F:four-way junction helicase activity"/>
    <property type="evidence" value="ECO:0007669"/>
    <property type="project" value="InterPro"/>
</dbReference>
<dbReference type="Pfam" id="PF07499">
    <property type="entry name" value="RuvA_C"/>
    <property type="match status" value="1"/>
</dbReference>
<dbReference type="InterPro" id="IPR003583">
    <property type="entry name" value="Hlx-hairpin-Hlx_DNA-bd_motif"/>
</dbReference>
<dbReference type="SMART" id="SM00278">
    <property type="entry name" value="HhH1"/>
    <property type="match status" value="2"/>
</dbReference>
<keyword evidence="5 6" id="KW-0234">DNA repair</keyword>
<comment type="caution">
    <text evidence="6">Lacks conserved residue(s) required for the propagation of feature annotation.</text>
</comment>
<evidence type="ECO:0000256" key="3">
    <source>
        <dbReference type="ARBA" id="ARBA00023125"/>
    </source>
</evidence>
<dbReference type="Gene3D" id="2.40.50.140">
    <property type="entry name" value="Nucleic acid-binding proteins"/>
    <property type="match status" value="1"/>
</dbReference>
<protein>
    <recommendedName>
        <fullName evidence="6">Holliday junction branch migration complex subunit RuvA</fullName>
    </recommendedName>
</protein>
<dbReference type="InterPro" id="IPR013849">
    <property type="entry name" value="DNA_helicase_Holl-junc_RuvA_I"/>
</dbReference>
<dbReference type="GO" id="GO:0005524">
    <property type="term" value="F:ATP binding"/>
    <property type="evidence" value="ECO:0007669"/>
    <property type="project" value="InterPro"/>
</dbReference>
<comment type="subcellular location">
    <subcellularLocation>
        <location evidence="6">Cytoplasm</location>
    </subcellularLocation>
</comment>
<dbReference type="OrthoDB" id="5293449at2"/>
<evidence type="ECO:0000256" key="2">
    <source>
        <dbReference type="ARBA" id="ARBA00022763"/>
    </source>
</evidence>
<keyword evidence="8" id="KW-0347">Helicase</keyword>
<evidence type="ECO:0000256" key="6">
    <source>
        <dbReference type="HAMAP-Rule" id="MF_00031"/>
    </source>
</evidence>
<dbReference type="GO" id="GO:0009379">
    <property type="term" value="C:Holliday junction helicase complex"/>
    <property type="evidence" value="ECO:0007669"/>
    <property type="project" value="InterPro"/>
</dbReference>
<feature type="region of interest" description="Domain III" evidence="6">
    <location>
        <begin position="144"/>
        <end position="199"/>
    </location>
</feature>
<dbReference type="EMBL" id="FQZT01000016">
    <property type="protein sequence ID" value="SHJ78332.1"/>
    <property type="molecule type" value="Genomic_DNA"/>
</dbReference>
<evidence type="ECO:0000259" key="7">
    <source>
        <dbReference type="SMART" id="SM00278"/>
    </source>
</evidence>
<dbReference type="RefSeq" id="WP_072909697.1">
    <property type="nucleotide sequence ID" value="NZ_FQZT01000016.1"/>
</dbReference>
<dbReference type="InterPro" id="IPR036267">
    <property type="entry name" value="RuvA_C_sf"/>
</dbReference>
<accession>A0A1M6M4F7</accession>
<dbReference type="InterPro" id="IPR010994">
    <property type="entry name" value="RuvA_2-like"/>
</dbReference>
<comment type="domain">
    <text evidence="6">Has three domains with a flexible linker between the domains II and III and assumes an 'L' shape. Domain III is highly mobile and contacts RuvB.</text>
</comment>
<dbReference type="Pfam" id="PF01330">
    <property type="entry name" value="RuvA_N"/>
    <property type="match status" value="1"/>
</dbReference>
<comment type="subunit">
    <text evidence="6">Homotetramer. Forms an RuvA(8)-RuvB(12)-Holliday junction (HJ) complex. HJ DNA is sandwiched between 2 RuvA tetramers; dsDNA enters through RuvA and exits via RuvB. An RuvB hexamer assembles on each DNA strand where it exits the tetramer. Each RuvB hexamer is contacted by two RuvA subunits (via domain III) on 2 adjacent RuvB subunits; this complex drives branch migration. In the full resolvosome a probable DNA-RuvA(4)-RuvB(12)-RuvC(2) complex forms which resolves the HJ.</text>
</comment>
<gene>
    <name evidence="6" type="primary">ruvA</name>
    <name evidence="8" type="ORF">SAMN02745165_03158</name>
</gene>